<name>A0A1T4RR23_9ACTN</name>
<dbReference type="RefSeq" id="WP_235000994.1">
    <property type="nucleotide sequence ID" value="NZ_FUWS01000007.1"/>
</dbReference>
<dbReference type="SUPFAM" id="SSF51556">
    <property type="entry name" value="Metallo-dependent hydrolases"/>
    <property type="match status" value="1"/>
</dbReference>
<keyword evidence="3" id="KW-1185">Reference proteome</keyword>
<evidence type="ECO:0000259" key="1">
    <source>
        <dbReference type="Pfam" id="PF04909"/>
    </source>
</evidence>
<dbReference type="GO" id="GO:0016787">
    <property type="term" value="F:hydrolase activity"/>
    <property type="evidence" value="ECO:0007669"/>
    <property type="project" value="UniProtKB-KW"/>
</dbReference>
<evidence type="ECO:0000313" key="2">
    <source>
        <dbReference type="EMBL" id="SKA18440.1"/>
    </source>
</evidence>
<dbReference type="InterPro" id="IPR052358">
    <property type="entry name" value="Aro_Compnd_Degr_Hydrolases"/>
</dbReference>
<proteinExistence type="predicted"/>
<dbReference type="InterPro" id="IPR032466">
    <property type="entry name" value="Metal_Hydrolase"/>
</dbReference>
<dbReference type="EMBL" id="FUWS01000007">
    <property type="protein sequence ID" value="SKA18440.1"/>
    <property type="molecule type" value="Genomic_DNA"/>
</dbReference>
<dbReference type="InterPro" id="IPR006680">
    <property type="entry name" value="Amidohydro-rel"/>
</dbReference>
<organism evidence="2 3">
    <name type="scientific">Marinactinospora thermotolerans DSM 45154</name>
    <dbReference type="NCBI Taxonomy" id="1122192"/>
    <lineage>
        <taxon>Bacteria</taxon>
        <taxon>Bacillati</taxon>
        <taxon>Actinomycetota</taxon>
        <taxon>Actinomycetes</taxon>
        <taxon>Streptosporangiales</taxon>
        <taxon>Nocardiopsidaceae</taxon>
        <taxon>Marinactinospora</taxon>
    </lineage>
</organism>
<keyword evidence="2" id="KW-0378">Hydrolase</keyword>
<dbReference type="AlphaFoldDB" id="A0A1T4RR23"/>
<accession>A0A1T4RR23</accession>
<feature type="domain" description="Amidohydrolase-related" evidence="1">
    <location>
        <begin position="3"/>
        <end position="245"/>
    </location>
</feature>
<gene>
    <name evidence="2" type="ORF">SAMN02745673_02904</name>
</gene>
<dbReference type="PANTHER" id="PTHR35563:SF2">
    <property type="entry name" value="BARREL METAL-DEPENDENT HYDROLASE, PUTATIVE (AFU_ORTHOLOGUE AFUA_1G16240)-RELATED"/>
    <property type="match status" value="1"/>
</dbReference>
<dbReference type="STRING" id="1122192.SAMN02745673_02904"/>
<reference evidence="2 3" key="1">
    <citation type="submission" date="2017-02" db="EMBL/GenBank/DDBJ databases">
        <authorList>
            <person name="Peterson S.W."/>
        </authorList>
    </citation>
    <scope>NUCLEOTIDE SEQUENCE [LARGE SCALE GENOMIC DNA]</scope>
    <source>
        <strain evidence="2 3">DSM 45154</strain>
    </source>
</reference>
<protein>
    <submittedName>
        <fullName evidence="2">Predicted metal-dependent hydrolase, TIM-barrel fold</fullName>
    </submittedName>
</protein>
<dbReference type="PANTHER" id="PTHR35563">
    <property type="entry name" value="BARREL METAL-DEPENDENT HYDROLASE, PUTATIVE (AFU_ORTHOLOGUE AFUA_1G16240)-RELATED"/>
    <property type="match status" value="1"/>
</dbReference>
<dbReference type="Pfam" id="PF04909">
    <property type="entry name" value="Amidohydro_2"/>
    <property type="match status" value="1"/>
</dbReference>
<dbReference type="Gene3D" id="3.20.20.140">
    <property type="entry name" value="Metal-dependent hydrolases"/>
    <property type="match status" value="1"/>
</dbReference>
<dbReference type="Proteomes" id="UP000190637">
    <property type="component" value="Unassembled WGS sequence"/>
</dbReference>
<sequence length="250" mass="26244">MFDAHLHIIDPKSPPWPGDDEDPPRPFTVADYRSRVAALGVVGGAVVAGSSHPRARAGLVNALRELGGGFVGVAMLEPDTPDSELRDLHSAGVRALRLDLRRRGAVDVDGLVQLALRAADLLGWPAELRVDSRELGGLSTHLAPLRRISVDHLGLAEEGLPALFDLVASGARVKATGFGRGDLDVPAVVRTIAGINPSALMFGTDLPSTGAAWPFVDSDVSLLTAALTEHEAECALSRNAVDFYGVDSLG</sequence>
<evidence type="ECO:0000313" key="3">
    <source>
        <dbReference type="Proteomes" id="UP000190637"/>
    </source>
</evidence>